<evidence type="ECO:0000256" key="2">
    <source>
        <dbReference type="PROSITE-ProRule" id="PRU01091"/>
    </source>
</evidence>
<accession>A0A4Y9SLU5</accession>
<evidence type="ECO:0000256" key="1">
    <source>
        <dbReference type="ARBA" id="ARBA00023125"/>
    </source>
</evidence>
<sequence length="117" mass="13003">MTSDQNIPAAEREFIFAPYRFIPAQQLLLYHDTPVRLGGRALDILAELVERPGELVGKRELMARAWPKSVVEESNLKVHIAALRRALCEGGREARYIATVSGRGYRFVAPVTVQAAA</sequence>
<reference evidence="4 5" key="1">
    <citation type="submission" date="2019-03" db="EMBL/GenBank/DDBJ databases">
        <title>Draft Genome Sequence of Duganella callidus sp. nov., a Novel Duganella Species Isolated from Cultivated Soil.</title>
        <authorList>
            <person name="Raths R."/>
            <person name="Peta V."/>
            <person name="Bucking H."/>
        </authorList>
    </citation>
    <scope>NUCLEOTIDE SEQUENCE [LARGE SCALE GENOMIC DNA]</scope>
    <source>
        <strain evidence="4 5">DN04</strain>
    </source>
</reference>
<dbReference type="Proteomes" id="UP000297729">
    <property type="component" value="Unassembled WGS sequence"/>
</dbReference>
<name>A0A4Y9SLU5_9BURK</name>
<dbReference type="RefSeq" id="WP_135200778.1">
    <property type="nucleotide sequence ID" value="NZ_SPVG01000067.1"/>
</dbReference>
<dbReference type="PROSITE" id="PS51755">
    <property type="entry name" value="OMPR_PHOB"/>
    <property type="match status" value="1"/>
</dbReference>
<dbReference type="Pfam" id="PF00486">
    <property type="entry name" value="Trans_reg_C"/>
    <property type="match status" value="1"/>
</dbReference>
<keyword evidence="5" id="KW-1185">Reference proteome</keyword>
<dbReference type="OrthoDB" id="9045337at2"/>
<comment type="caution">
    <text evidence="4">The sequence shown here is derived from an EMBL/GenBank/DDBJ whole genome shotgun (WGS) entry which is preliminary data.</text>
</comment>
<evidence type="ECO:0000313" key="5">
    <source>
        <dbReference type="Proteomes" id="UP000297729"/>
    </source>
</evidence>
<dbReference type="GO" id="GO:0006355">
    <property type="term" value="P:regulation of DNA-templated transcription"/>
    <property type="evidence" value="ECO:0007669"/>
    <property type="project" value="InterPro"/>
</dbReference>
<dbReference type="EMBL" id="SPVG01000067">
    <property type="protein sequence ID" value="TFW27630.1"/>
    <property type="molecule type" value="Genomic_DNA"/>
</dbReference>
<dbReference type="InterPro" id="IPR016032">
    <property type="entry name" value="Sig_transdc_resp-reg_C-effctor"/>
</dbReference>
<dbReference type="InterPro" id="IPR036388">
    <property type="entry name" value="WH-like_DNA-bd_sf"/>
</dbReference>
<organism evidence="4 5">
    <name type="scientific">Duganella callida</name>
    <dbReference type="NCBI Taxonomy" id="2561932"/>
    <lineage>
        <taxon>Bacteria</taxon>
        <taxon>Pseudomonadati</taxon>
        <taxon>Pseudomonadota</taxon>
        <taxon>Betaproteobacteria</taxon>
        <taxon>Burkholderiales</taxon>
        <taxon>Oxalobacteraceae</taxon>
        <taxon>Telluria group</taxon>
        <taxon>Duganella</taxon>
    </lineage>
</organism>
<dbReference type="InterPro" id="IPR001867">
    <property type="entry name" value="OmpR/PhoB-type_DNA-bd"/>
</dbReference>
<dbReference type="CDD" id="cd00383">
    <property type="entry name" value="trans_reg_C"/>
    <property type="match status" value="1"/>
</dbReference>
<dbReference type="PANTHER" id="PTHR47691:SF3">
    <property type="entry name" value="HTH-TYPE TRANSCRIPTIONAL REGULATOR RV0890C-RELATED"/>
    <property type="match status" value="1"/>
</dbReference>
<dbReference type="Gene3D" id="1.10.10.10">
    <property type="entry name" value="Winged helix-like DNA-binding domain superfamily/Winged helix DNA-binding domain"/>
    <property type="match status" value="1"/>
</dbReference>
<dbReference type="SMART" id="SM00862">
    <property type="entry name" value="Trans_reg_C"/>
    <property type="match status" value="1"/>
</dbReference>
<dbReference type="PANTHER" id="PTHR47691">
    <property type="entry name" value="REGULATOR-RELATED"/>
    <property type="match status" value="1"/>
</dbReference>
<dbReference type="GO" id="GO:0003677">
    <property type="term" value="F:DNA binding"/>
    <property type="evidence" value="ECO:0007669"/>
    <property type="project" value="UniProtKB-UniRule"/>
</dbReference>
<evidence type="ECO:0000259" key="3">
    <source>
        <dbReference type="PROSITE" id="PS51755"/>
    </source>
</evidence>
<protein>
    <submittedName>
        <fullName evidence="4">Transcriptional regulator</fullName>
    </submittedName>
</protein>
<keyword evidence="1 2" id="KW-0238">DNA-binding</keyword>
<dbReference type="GO" id="GO:0000160">
    <property type="term" value="P:phosphorelay signal transduction system"/>
    <property type="evidence" value="ECO:0007669"/>
    <property type="project" value="InterPro"/>
</dbReference>
<feature type="non-terminal residue" evidence="4">
    <location>
        <position position="117"/>
    </location>
</feature>
<gene>
    <name evidence="4" type="ORF">E4L98_06635</name>
</gene>
<proteinExistence type="predicted"/>
<evidence type="ECO:0000313" key="4">
    <source>
        <dbReference type="EMBL" id="TFW27630.1"/>
    </source>
</evidence>
<dbReference type="SUPFAM" id="SSF46894">
    <property type="entry name" value="C-terminal effector domain of the bipartite response regulators"/>
    <property type="match status" value="1"/>
</dbReference>
<feature type="DNA-binding region" description="OmpR/PhoB-type" evidence="2">
    <location>
        <begin position="11"/>
        <end position="109"/>
    </location>
</feature>
<feature type="domain" description="OmpR/PhoB-type" evidence="3">
    <location>
        <begin position="11"/>
        <end position="109"/>
    </location>
</feature>
<dbReference type="AlphaFoldDB" id="A0A4Y9SLU5"/>